<dbReference type="Proteomes" id="UP000609346">
    <property type="component" value="Unassembled WGS sequence"/>
</dbReference>
<dbReference type="Gene3D" id="3.40.190.10">
    <property type="entry name" value="Periplasmic binding protein-like II"/>
    <property type="match status" value="1"/>
</dbReference>
<keyword evidence="3" id="KW-1185">Reference proteome</keyword>
<dbReference type="InterPro" id="IPR050490">
    <property type="entry name" value="Bact_solute-bd_prot1"/>
</dbReference>
<dbReference type="Pfam" id="PF01547">
    <property type="entry name" value="SBP_bac_1"/>
    <property type="match status" value="1"/>
</dbReference>
<name>A0ABR8N099_9BACL</name>
<sequence length="470" mass="52431">MRRKGLALSSGGQLQGRHGAYRLLVLMLIAMLVMVGCSDEQEPVKQPDELKVADWDENNFNILYGDYLNSFYPNTSIQFISTGTASDYQVSTEEQTRRWKQLLEQEQPDLVVIRDNSTYRFLADAGLLTDLSPYMQSSGITDEQIHPGVLELMKQNRDGLPYGMATGFLASMLYYNADLFQEYGIDLPHDGMTWEEVLHLANRFTSASESKDGPIGYYEPYSGPVELANRIGGTEGLSMYRIGTRRMTIDTSAWKQVLHTILSYYKDGTFRSIVPKGKVNADGMEYYDQAATASADLFGQGKAAMTTNSYGAFDASKVSFKLGAVNAPVDSATRLRSNGFNANVKLAVRAGSPKAQAAWNFIQFMTSDYVAKISIQQMTNFGLPVRLSYAQVTKDDSAADLYKQMPAITPPDDYMAVDLSFYDNLNSMLKREIGDVLADNQTEETMLKRMQKQGQQLLDTAKARGKEQKK</sequence>
<dbReference type="EMBL" id="JACXZA010000006">
    <property type="protein sequence ID" value="MBD3921611.1"/>
    <property type="molecule type" value="Genomic_DNA"/>
</dbReference>
<feature type="compositionally biased region" description="Basic and acidic residues" evidence="1">
    <location>
        <begin position="461"/>
        <end position="470"/>
    </location>
</feature>
<dbReference type="PANTHER" id="PTHR43649">
    <property type="entry name" value="ARABINOSE-BINDING PROTEIN-RELATED"/>
    <property type="match status" value="1"/>
</dbReference>
<organism evidence="2 3">
    <name type="scientific">Paenibacillus terricola</name>
    <dbReference type="NCBI Taxonomy" id="2763503"/>
    <lineage>
        <taxon>Bacteria</taxon>
        <taxon>Bacillati</taxon>
        <taxon>Bacillota</taxon>
        <taxon>Bacilli</taxon>
        <taxon>Bacillales</taxon>
        <taxon>Paenibacillaceae</taxon>
        <taxon>Paenibacillus</taxon>
    </lineage>
</organism>
<protein>
    <submittedName>
        <fullName evidence="2">Carbohydrate ABC transporter substrate-binding protein</fullName>
    </submittedName>
</protein>
<proteinExistence type="predicted"/>
<comment type="caution">
    <text evidence="2">The sequence shown here is derived from an EMBL/GenBank/DDBJ whole genome shotgun (WGS) entry which is preliminary data.</text>
</comment>
<dbReference type="InterPro" id="IPR006059">
    <property type="entry name" value="SBP"/>
</dbReference>
<reference evidence="2 3" key="1">
    <citation type="submission" date="2020-09" db="EMBL/GenBank/DDBJ databases">
        <title>Paenibacillus sp. strain PR3 16S rRNA gene Genome sequencing and assembly.</title>
        <authorList>
            <person name="Kim J."/>
        </authorList>
    </citation>
    <scope>NUCLEOTIDE SEQUENCE [LARGE SCALE GENOMIC DNA]</scope>
    <source>
        <strain evidence="2 3">PR3</strain>
    </source>
</reference>
<evidence type="ECO:0000256" key="1">
    <source>
        <dbReference type="SAM" id="MobiDB-lite"/>
    </source>
</evidence>
<feature type="region of interest" description="Disordered" evidence="1">
    <location>
        <begin position="451"/>
        <end position="470"/>
    </location>
</feature>
<accession>A0ABR8N099</accession>
<dbReference type="SUPFAM" id="SSF53850">
    <property type="entry name" value="Periplasmic binding protein-like II"/>
    <property type="match status" value="1"/>
</dbReference>
<dbReference type="PANTHER" id="PTHR43649:SF12">
    <property type="entry name" value="DIACETYLCHITOBIOSE BINDING PROTEIN DASA"/>
    <property type="match status" value="1"/>
</dbReference>
<dbReference type="RefSeq" id="WP_224753896.1">
    <property type="nucleotide sequence ID" value="NZ_JACXZA010000006.1"/>
</dbReference>
<gene>
    <name evidence="2" type="ORF">H8B09_22775</name>
</gene>
<evidence type="ECO:0000313" key="3">
    <source>
        <dbReference type="Proteomes" id="UP000609346"/>
    </source>
</evidence>
<evidence type="ECO:0000313" key="2">
    <source>
        <dbReference type="EMBL" id="MBD3921611.1"/>
    </source>
</evidence>